<evidence type="ECO:0000256" key="1">
    <source>
        <dbReference type="ARBA" id="ARBA00022729"/>
    </source>
</evidence>
<reference evidence="4" key="1">
    <citation type="submission" date="2020-02" db="EMBL/GenBank/DDBJ databases">
        <title>Bird 10,000 Genomes (B10K) Project - Family phase.</title>
        <authorList>
            <person name="Zhang G."/>
        </authorList>
    </citation>
    <scope>NUCLEOTIDE SEQUENCE</scope>
    <source>
        <strain evidence="4">B10K-DU-002-40</strain>
        <tissue evidence="4">Muscle</tissue>
    </source>
</reference>
<evidence type="ECO:0000259" key="3">
    <source>
        <dbReference type="PROSITE" id="PS50835"/>
    </source>
</evidence>
<evidence type="ECO:0000256" key="2">
    <source>
        <dbReference type="ARBA" id="ARBA00023157"/>
    </source>
</evidence>
<protein>
    <submittedName>
        <fullName evidence="4">FCGR3 protein</fullName>
    </submittedName>
</protein>
<feature type="non-terminal residue" evidence="4">
    <location>
        <position position="1"/>
    </location>
</feature>
<dbReference type="PROSITE" id="PS50835">
    <property type="entry name" value="IG_LIKE"/>
    <property type="match status" value="1"/>
</dbReference>
<feature type="non-terminal residue" evidence="4">
    <location>
        <position position="92"/>
    </location>
</feature>
<dbReference type="SUPFAM" id="SSF48726">
    <property type="entry name" value="Immunoglobulin"/>
    <property type="match status" value="1"/>
</dbReference>
<comment type="caution">
    <text evidence="4">The sequence shown here is derived from an EMBL/GenBank/DDBJ whole genome shotgun (WGS) entry which is preliminary data.</text>
</comment>
<dbReference type="Pfam" id="PF13895">
    <property type="entry name" value="Ig_2"/>
    <property type="match status" value="1"/>
</dbReference>
<dbReference type="GO" id="GO:0007166">
    <property type="term" value="P:cell surface receptor signaling pathway"/>
    <property type="evidence" value="ECO:0007669"/>
    <property type="project" value="TreeGrafter"/>
</dbReference>
<gene>
    <name evidence="4" type="primary">Fcgr3_0</name>
    <name evidence="4" type="ORF">NICCHL_R14500</name>
</gene>
<dbReference type="PANTHER" id="PTHR11481">
    <property type="entry name" value="IMMUNOGLOBULIN FC RECEPTOR"/>
    <property type="match status" value="1"/>
</dbReference>
<keyword evidence="2" id="KW-1015">Disulfide bond</keyword>
<name>A0A852H8J7_9PASS</name>
<organism evidence="4 5">
    <name type="scientific">Nicator chloris</name>
    <dbReference type="NCBI Taxonomy" id="237433"/>
    <lineage>
        <taxon>Eukaryota</taxon>
        <taxon>Metazoa</taxon>
        <taxon>Chordata</taxon>
        <taxon>Craniata</taxon>
        <taxon>Vertebrata</taxon>
        <taxon>Euteleostomi</taxon>
        <taxon>Archelosauria</taxon>
        <taxon>Archosauria</taxon>
        <taxon>Dinosauria</taxon>
        <taxon>Saurischia</taxon>
        <taxon>Theropoda</taxon>
        <taxon>Coelurosauria</taxon>
        <taxon>Aves</taxon>
        <taxon>Neognathae</taxon>
        <taxon>Neoaves</taxon>
        <taxon>Telluraves</taxon>
        <taxon>Australaves</taxon>
        <taxon>Passeriformes</taxon>
        <taxon>Sylvioidea</taxon>
        <taxon>Pycnonotidae</taxon>
        <taxon>Nicator</taxon>
    </lineage>
</organism>
<keyword evidence="1" id="KW-0732">Signal</keyword>
<dbReference type="InterPro" id="IPR013783">
    <property type="entry name" value="Ig-like_fold"/>
</dbReference>
<dbReference type="Gene3D" id="2.60.40.10">
    <property type="entry name" value="Immunoglobulins"/>
    <property type="match status" value="1"/>
</dbReference>
<dbReference type="EMBL" id="WAAE01001598">
    <property type="protein sequence ID" value="NXX24855.1"/>
    <property type="molecule type" value="Genomic_DNA"/>
</dbReference>
<dbReference type="GO" id="GO:0004888">
    <property type="term" value="F:transmembrane signaling receptor activity"/>
    <property type="evidence" value="ECO:0007669"/>
    <property type="project" value="TreeGrafter"/>
</dbReference>
<accession>A0A852H8J7</accession>
<dbReference type="InterPro" id="IPR003599">
    <property type="entry name" value="Ig_sub"/>
</dbReference>
<dbReference type="GO" id="GO:0006955">
    <property type="term" value="P:immune response"/>
    <property type="evidence" value="ECO:0007669"/>
    <property type="project" value="TreeGrafter"/>
</dbReference>
<proteinExistence type="predicted"/>
<dbReference type="AlphaFoldDB" id="A0A852H8J7"/>
<dbReference type="InterPro" id="IPR036179">
    <property type="entry name" value="Ig-like_dom_sf"/>
</dbReference>
<dbReference type="Proteomes" id="UP000653383">
    <property type="component" value="Unassembled WGS sequence"/>
</dbReference>
<dbReference type="InterPro" id="IPR007110">
    <property type="entry name" value="Ig-like_dom"/>
</dbReference>
<dbReference type="PANTHER" id="PTHR11481:SF64">
    <property type="entry name" value="FC RECEPTOR-LIKE PROTEIN 4"/>
    <property type="match status" value="1"/>
</dbReference>
<sequence>GPPCPSERLVLQVPAGPLLEGDTVTLRCRRWRNRSVTSVTFYRGDERVKRSLSPLQLTHSGRYRCEGLDGTDPLESAPVTVTVHGEHPTAAT</sequence>
<dbReference type="OrthoDB" id="6151406at2759"/>
<dbReference type="SMART" id="SM00409">
    <property type="entry name" value="IG"/>
    <property type="match status" value="1"/>
</dbReference>
<dbReference type="InterPro" id="IPR050488">
    <property type="entry name" value="Ig_Fc_receptor"/>
</dbReference>
<evidence type="ECO:0000313" key="5">
    <source>
        <dbReference type="Proteomes" id="UP000653383"/>
    </source>
</evidence>
<keyword evidence="5" id="KW-1185">Reference proteome</keyword>
<feature type="domain" description="Ig-like" evidence="3">
    <location>
        <begin position="5"/>
        <end position="82"/>
    </location>
</feature>
<evidence type="ECO:0000313" key="4">
    <source>
        <dbReference type="EMBL" id="NXX24855.1"/>
    </source>
</evidence>
<dbReference type="GO" id="GO:0009897">
    <property type="term" value="C:external side of plasma membrane"/>
    <property type="evidence" value="ECO:0007669"/>
    <property type="project" value="TreeGrafter"/>
</dbReference>